<keyword evidence="1" id="KW-0175">Coiled coil</keyword>
<sequence length="84" mass="9595">MVFNKKIFGNENLLNSLGASEQEIKKLEEVYIFLEKQNRELNNHYNLSELGMLLVDLKEIPESKSIVTVAKAYNPGKATSFKPH</sequence>
<organism evidence="2 3">
    <name type="scientific">Maribacter luteus</name>
    <dbReference type="NCBI Taxonomy" id="2594478"/>
    <lineage>
        <taxon>Bacteria</taxon>
        <taxon>Pseudomonadati</taxon>
        <taxon>Bacteroidota</taxon>
        <taxon>Flavobacteriia</taxon>
        <taxon>Flavobacteriales</taxon>
        <taxon>Flavobacteriaceae</taxon>
        <taxon>Maribacter</taxon>
    </lineage>
</organism>
<evidence type="ECO:0000256" key="1">
    <source>
        <dbReference type="SAM" id="Coils"/>
    </source>
</evidence>
<gene>
    <name evidence="2" type="ORF">GJ691_07900</name>
</gene>
<proteinExistence type="predicted"/>
<evidence type="ECO:0000313" key="3">
    <source>
        <dbReference type="Proteomes" id="UP000443153"/>
    </source>
</evidence>
<protein>
    <submittedName>
        <fullName evidence="2">Uncharacterized protein</fullName>
    </submittedName>
</protein>
<evidence type="ECO:0000313" key="2">
    <source>
        <dbReference type="EMBL" id="MRX64091.1"/>
    </source>
</evidence>
<feature type="coiled-coil region" evidence="1">
    <location>
        <begin position="10"/>
        <end position="44"/>
    </location>
</feature>
<dbReference type="Proteomes" id="UP000443153">
    <property type="component" value="Unassembled WGS sequence"/>
</dbReference>
<accession>A0A6I2MJN5</accession>
<keyword evidence="3" id="KW-1185">Reference proteome</keyword>
<dbReference type="RefSeq" id="WP_154365595.1">
    <property type="nucleotide sequence ID" value="NZ_WKJH01000005.1"/>
</dbReference>
<dbReference type="AlphaFoldDB" id="A0A6I2MJN5"/>
<name>A0A6I2MJN5_9FLAO</name>
<comment type="caution">
    <text evidence="2">The sequence shown here is derived from an EMBL/GenBank/DDBJ whole genome shotgun (WGS) entry which is preliminary data.</text>
</comment>
<reference evidence="2 3" key="1">
    <citation type="submission" date="2019-11" db="EMBL/GenBank/DDBJ databases">
        <title>Maribacter lutea sp. nov., a marine bacterium isolated from intertidal sand.</title>
        <authorList>
            <person name="Liu A."/>
        </authorList>
    </citation>
    <scope>NUCLEOTIDE SEQUENCE [LARGE SCALE GENOMIC DNA]</scope>
    <source>
        <strain evidence="2 3">RZ05</strain>
    </source>
</reference>
<dbReference type="EMBL" id="WKJH01000005">
    <property type="protein sequence ID" value="MRX64091.1"/>
    <property type="molecule type" value="Genomic_DNA"/>
</dbReference>